<dbReference type="Pfam" id="PF13041">
    <property type="entry name" value="PPR_2"/>
    <property type="match status" value="3"/>
</dbReference>
<dbReference type="InterPro" id="IPR003441">
    <property type="entry name" value="NAC-dom"/>
</dbReference>
<reference evidence="9 10" key="1">
    <citation type="submission" date="2020-08" db="EMBL/GenBank/DDBJ databases">
        <title>Plant Genome Project.</title>
        <authorList>
            <person name="Zhang R.-G."/>
        </authorList>
    </citation>
    <scope>NUCLEOTIDE SEQUENCE [LARGE SCALE GENOMIC DNA]</scope>
    <source>
        <tissue evidence="9">Rhizome</tissue>
    </source>
</reference>
<evidence type="ECO:0000256" key="5">
    <source>
        <dbReference type="ARBA" id="ARBA00023163"/>
    </source>
</evidence>
<comment type="caution">
    <text evidence="9">The sequence shown here is derived from an EMBL/GenBank/DDBJ whole genome shotgun (WGS) entry which is preliminary data.</text>
</comment>
<dbReference type="SUPFAM" id="SSF101941">
    <property type="entry name" value="NAC domain"/>
    <property type="match status" value="1"/>
</dbReference>
<dbReference type="InterPro" id="IPR036093">
    <property type="entry name" value="NAC_dom_sf"/>
</dbReference>
<organism evidence="9 10">
    <name type="scientific">Zingiber officinale</name>
    <name type="common">Ginger</name>
    <name type="synonym">Amomum zingiber</name>
    <dbReference type="NCBI Taxonomy" id="94328"/>
    <lineage>
        <taxon>Eukaryota</taxon>
        <taxon>Viridiplantae</taxon>
        <taxon>Streptophyta</taxon>
        <taxon>Embryophyta</taxon>
        <taxon>Tracheophyta</taxon>
        <taxon>Spermatophyta</taxon>
        <taxon>Magnoliopsida</taxon>
        <taxon>Liliopsida</taxon>
        <taxon>Zingiberales</taxon>
        <taxon>Zingiberaceae</taxon>
        <taxon>Zingiber</taxon>
    </lineage>
</organism>
<evidence type="ECO:0000256" key="4">
    <source>
        <dbReference type="ARBA" id="ARBA00023125"/>
    </source>
</evidence>
<comment type="similarity">
    <text evidence="1">Belongs to the PPR family. P subfamily.</text>
</comment>
<dbReference type="PANTHER" id="PTHR47447">
    <property type="entry name" value="OS03G0856100 PROTEIN"/>
    <property type="match status" value="1"/>
</dbReference>
<dbReference type="GO" id="GO:0003677">
    <property type="term" value="F:DNA binding"/>
    <property type="evidence" value="ECO:0007669"/>
    <property type="project" value="UniProtKB-KW"/>
</dbReference>
<evidence type="ECO:0000256" key="1">
    <source>
        <dbReference type="ARBA" id="ARBA00007626"/>
    </source>
</evidence>
<dbReference type="Proteomes" id="UP000734854">
    <property type="component" value="Unassembled WGS sequence"/>
</dbReference>
<dbReference type="NCBIfam" id="TIGR00756">
    <property type="entry name" value="PPR"/>
    <property type="match status" value="5"/>
</dbReference>
<dbReference type="PANTHER" id="PTHR47447:SF28">
    <property type="entry name" value="PENTACOTRIPEPTIDE-REPEAT REGION OF PRORP DOMAIN-CONTAINING PROTEIN"/>
    <property type="match status" value="1"/>
</dbReference>
<name>A0A8J5GAK9_ZINOF</name>
<evidence type="ECO:0000256" key="7">
    <source>
        <dbReference type="PROSITE-ProRule" id="PRU00708"/>
    </source>
</evidence>
<dbReference type="Pfam" id="PF02365">
    <property type="entry name" value="NAM"/>
    <property type="match status" value="1"/>
</dbReference>
<dbReference type="Gene3D" id="1.25.40.10">
    <property type="entry name" value="Tetratricopeptide repeat domain"/>
    <property type="match status" value="5"/>
</dbReference>
<feature type="repeat" description="PPR" evidence="7">
    <location>
        <begin position="343"/>
        <end position="377"/>
    </location>
</feature>
<feature type="repeat" description="PPR" evidence="7">
    <location>
        <begin position="237"/>
        <end position="272"/>
    </location>
</feature>
<feature type="repeat" description="PPR" evidence="7">
    <location>
        <begin position="378"/>
        <end position="412"/>
    </location>
</feature>
<evidence type="ECO:0000256" key="3">
    <source>
        <dbReference type="ARBA" id="ARBA00023015"/>
    </source>
</evidence>
<gene>
    <name evidence="9" type="ORF">ZIOFF_038976</name>
</gene>
<keyword evidence="2" id="KW-0677">Repeat</keyword>
<dbReference type="EMBL" id="JACMSC010000011">
    <property type="protein sequence ID" value="KAG6499219.1"/>
    <property type="molecule type" value="Genomic_DNA"/>
</dbReference>
<evidence type="ECO:0000259" key="8">
    <source>
        <dbReference type="PROSITE" id="PS51005"/>
    </source>
</evidence>
<feature type="domain" description="NAC" evidence="8">
    <location>
        <begin position="698"/>
        <end position="852"/>
    </location>
</feature>
<evidence type="ECO:0000256" key="2">
    <source>
        <dbReference type="ARBA" id="ARBA00022737"/>
    </source>
</evidence>
<keyword evidence="10" id="KW-1185">Reference proteome</keyword>
<dbReference type="InterPro" id="IPR002885">
    <property type="entry name" value="PPR_rpt"/>
</dbReference>
<keyword evidence="6" id="KW-0539">Nucleus</keyword>
<feature type="repeat" description="PPR" evidence="7">
    <location>
        <begin position="413"/>
        <end position="448"/>
    </location>
</feature>
<feature type="repeat" description="PPR" evidence="7">
    <location>
        <begin position="273"/>
        <end position="307"/>
    </location>
</feature>
<dbReference type="InterPro" id="IPR011990">
    <property type="entry name" value="TPR-like_helical_dom_sf"/>
</dbReference>
<dbReference type="GO" id="GO:0006355">
    <property type="term" value="P:regulation of DNA-templated transcription"/>
    <property type="evidence" value="ECO:0007669"/>
    <property type="project" value="InterPro"/>
</dbReference>
<sequence>MAARKVAPLTKGLAFLRPQCGGPAFSSVAALVGDLCRVLSDHRSPHHDLHAALRPFASVLTPEAAEEVLRRCRHLPSSVHRFFLWSSALPGFRHAPSAHNALVRALGAARQFPILWSLLSEHREDGRGGDLIRPETFWLLFRFYARARLPDDAVRAFRRMTDFGLDPDLEDFHQLLSPFCRNGLVEAAQSFFDHFKSRFPVNQKTFSILINGWADSRNPKEALRLFDEMLKRGCLVDVAAYNSLISALCKGGELDQAHVRLHEMQKTHGLHPDAGTYAAFVRAACTSHDEHTATRVLDRMRRRNLVPNVFTYNCVIKLLCEKEKMNEAYELLDEMIERGAKPDVWSYNAILAVHCELHEVNKSLRLLLRMDKDACLPDRHTYNMLLKMLIDLGKTDRAMEVWDGMKGRGFYPAAPSYSVMIHGLCKKKGKVEEACRFFEKMVDEGIPPYPDTCEILRDKLLQIGLREQVGVLACKMKMSTSCKIQELSLAMEGRTKISFCTHSREKLFTFDEKKNRHSFHRERVVLSLPRLNNSGHWFLASDLRQQISGGTASPSQDAHSDPPKVYPFLRLMTISCSNDSPGLTPAEGKTIIFCIMASRSSLSPPTLFSGSLRDHSIIYQGAKASRLTEHLGLEGALFDALCPIMSSGTALVHPRERWTGEGGEKWRIKNYFTEIWIEKGAAVKVAWDLESDRDMSDLPPGFRFFPTDEELVVHFLHRKASCLPCHPDIIPNLDRRLFDPWELNGKALQGGNCQWYFFSHAAAPNRISPSGYWMPVGAKETVTSGGRAVGMKTTLVFYAGQVPEGIKTNWVMDEYQLIDGATAPNGKSSSSMKRGSKKRRDLNLVVCRVYEASFFHVEENELSCLDEVFLSLDDLEEISMPK</sequence>
<feature type="repeat" description="PPR" evidence="7">
    <location>
        <begin position="133"/>
        <end position="167"/>
    </location>
</feature>
<dbReference type="Pfam" id="PF01535">
    <property type="entry name" value="PPR"/>
    <property type="match status" value="1"/>
</dbReference>
<accession>A0A8J5GAK9</accession>
<dbReference type="Gene3D" id="2.170.150.80">
    <property type="entry name" value="NAC domain"/>
    <property type="match status" value="1"/>
</dbReference>
<evidence type="ECO:0000256" key="6">
    <source>
        <dbReference type="ARBA" id="ARBA00023242"/>
    </source>
</evidence>
<evidence type="ECO:0000313" key="9">
    <source>
        <dbReference type="EMBL" id="KAG6499219.1"/>
    </source>
</evidence>
<keyword evidence="3" id="KW-0805">Transcription regulation</keyword>
<feature type="repeat" description="PPR" evidence="7">
    <location>
        <begin position="308"/>
        <end position="342"/>
    </location>
</feature>
<keyword evidence="5" id="KW-0804">Transcription</keyword>
<dbReference type="PROSITE" id="PS51375">
    <property type="entry name" value="PPR"/>
    <property type="match status" value="8"/>
</dbReference>
<protein>
    <recommendedName>
        <fullName evidence="8">NAC domain-containing protein</fullName>
    </recommendedName>
</protein>
<dbReference type="PROSITE" id="PS51005">
    <property type="entry name" value="NAC"/>
    <property type="match status" value="1"/>
</dbReference>
<dbReference type="AlphaFoldDB" id="A0A8J5GAK9"/>
<proteinExistence type="inferred from homology"/>
<evidence type="ECO:0000313" key="10">
    <source>
        <dbReference type="Proteomes" id="UP000734854"/>
    </source>
</evidence>
<keyword evidence="4" id="KW-0238">DNA-binding</keyword>
<feature type="repeat" description="PPR" evidence="7">
    <location>
        <begin position="202"/>
        <end position="236"/>
    </location>
</feature>